<proteinExistence type="predicted"/>
<evidence type="ECO:0000313" key="7">
    <source>
        <dbReference type="Proteomes" id="UP001220209"/>
    </source>
</evidence>
<reference evidence="4 6" key="4">
    <citation type="submission" date="2021-03" db="EMBL/GenBank/DDBJ databases">
        <title>Clinical course, treatment and visual outcome of an outbreak of Burkholderia contaminans endophthalmitis following cataract surgery.</title>
        <authorList>
            <person name="Lind C."/>
            <person name="Olsen K."/>
            <person name="Angelsen N.K."/>
            <person name="Krefting E.A."/>
            <person name="Fossen K."/>
            <person name="Gravningen K."/>
            <person name="Depoorter E."/>
            <person name="Vandamme P."/>
            <person name="Bertelsen G."/>
        </authorList>
    </citation>
    <scope>NUCLEOTIDE SEQUENCE [LARGE SCALE GENOMIC DNA]</scope>
    <source>
        <strain evidence="4 6">51242556</strain>
    </source>
</reference>
<dbReference type="EMBL" id="JAENIB010000001">
    <property type="protein sequence ID" value="MBK1929365.1"/>
    <property type="molecule type" value="Genomic_DNA"/>
</dbReference>
<dbReference type="EMBL" id="JAGEMX010000001">
    <property type="protein sequence ID" value="MBO1827840.1"/>
    <property type="molecule type" value="Genomic_DNA"/>
</dbReference>
<sequence length="76" mass="8167">MRNTPDGKRTRKRPFLLPGLVPVPSIPGFSAPPTRDQPSVHAAPIPASHAEGELPFPLPVDLLGALLERSGSPRER</sequence>
<dbReference type="EMBL" id="AP018357">
    <property type="protein sequence ID" value="BBA38343.1"/>
    <property type="molecule type" value="Genomic_DNA"/>
</dbReference>
<dbReference type="Proteomes" id="UP000611459">
    <property type="component" value="Unassembled WGS sequence"/>
</dbReference>
<keyword evidence="6" id="KW-1185">Reference proteome</keyword>
<dbReference type="GeneID" id="93190876"/>
<organism evidence="2">
    <name type="scientific">Burkholderia contaminans</name>
    <dbReference type="NCBI Taxonomy" id="488447"/>
    <lineage>
        <taxon>Bacteria</taxon>
        <taxon>Pseudomonadati</taxon>
        <taxon>Pseudomonadota</taxon>
        <taxon>Betaproteobacteria</taxon>
        <taxon>Burkholderiales</taxon>
        <taxon>Burkholderiaceae</taxon>
        <taxon>Burkholderia</taxon>
        <taxon>Burkholderia cepacia complex</taxon>
    </lineage>
</organism>
<reference evidence="2" key="1">
    <citation type="journal article" date="2016" name="Biosci. Biotechnol. Biochem.">
        <title>Bioconversion of AHX to AOH by resting cells of Burkholderia contaminans CH-1.</title>
        <authorList>
            <person name="Choi J.H."/>
            <person name="Kikuchi A."/>
            <person name="Pumkaeo P."/>
            <person name="Hirai H."/>
            <person name="Tokuyama S."/>
            <person name="Kawagishi H."/>
        </authorList>
    </citation>
    <scope>NUCLEOTIDE SEQUENCE</scope>
    <source>
        <strain evidence="2">CH-1</strain>
    </source>
</reference>
<evidence type="ECO:0000313" key="5">
    <source>
        <dbReference type="EMBL" id="WFN21302.1"/>
    </source>
</evidence>
<reference evidence="5 7" key="5">
    <citation type="submission" date="2021-12" db="EMBL/GenBank/DDBJ databases">
        <title>Genomic and phenotypic characterization of three Burkholderia contaminans isolates recovered from different sources.</title>
        <authorList>
            <person name="Lopez De Volder A."/>
            <person name="Fan Y."/>
            <person name="Nunvar J."/>
            <person name="Herrera T."/>
            <person name="Timp W."/>
            <person name="Degrossi J."/>
        </authorList>
    </citation>
    <scope>NUCLEOTIDE SEQUENCE [LARGE SCALE GENOMIC DNA]</scope>
    <source>
        <strain evidence="5 7">LMG 23361</strain>
    </source>
</reference>
<reference evidence="3" key="3">
    <citation type="submission" date="2021-01" db="EMBL/GenBank/DDBJ databases">
        <title>Outbreak of Burkholderia contaminns endophthalmitis traced to a clinical ventilation system.</title>
        <authorList>
            <person name="Lipuma J."/>
            <person name="Spilker T."/>
            <person name="Kratholm J."/>
        </authorList>
    </citation>
    <scope>NUCLEOTIDE SEQUENCE</scope>
    <source>
        <strain evidence="3">HI4954</strain>
    </source>
</reference>
<dbReference type="Proteomes" id="UP001220209">
    <property type="component" value="Chromosome 2"/>
</dbReference>
<gene>
    <name evidence="2" type="ORF">BCCH1_07610</name>
    <name evidence="4" type="ORF">J4M89_00440</name>
    <name evidence="3" type="ORF">JIN94_05670</name>
    <name evidence="5" type="ORF">LXE91_21680</name>
</gene>
<evidence type="ECO:0000313" key="3">
    <source>
        <dbReference type="EMBL" id="MBK1929365.1"/>
    </source>
</evidence>
<dbReference type="EMBL" id="CP090641">
    <property type="protein sequence ID" value="WFN21302.1"/>
    <property type="molecule type" value="Genomic_DNA"/>
</dbReference>
<evidence type="ECO:0000256" key="1">
    <source>
        <dbReference type="SAM" id="MobiDB-lite"/>
    </source>
</evidence>
<name>A0A286P691_9BURK</name>
<evidence type="ECO:0000313" key="2">
    <source>
        <dbReference type="EMBL" id="BBA38343.1"/>
    </source>
</evidence>
<dbReference type="AlphaFoldDB" id="A0A286P691"/>
<reference evidence="2" key="2">
    <citation type="journal article" date="2017" name="Genome Announc.">
        <title>High-Quality Draft Genome Sequence of Burkholderia contaminans CH-1, a Gram-Negative Bacterium That Metabolizes 2-Azahypoxanthine, a Plant Growth-Regulating Compound.</title>
        <authorList>
            <person name="Choi J.-H."/>
            <person name="Sugiura H."/>
            <person name="Moriuchi R."/>
            <person name="Kawagishi H."/>
            <person name="Dohra H."/>
        </authorList>
    </citation>
    <scope>NUCLEOTIDE SEQUENCE</scope>
    <source>
        <strain evidence="2">CH-1</strain>
    </source>
</reference>
<dbReference type="RefSeq" id="WP_135370705.1">
    <property type="nucleotide sequence ID" value="NZ_AP018357.1"/>
</dbReference>
<feature type="region of interest" description="Disordered" evidence="1">
    <location>
        <begin position="26"/>
        <end position="46"/>
    </location>
</feature>
<dbReference type="Proteomes" id="UP000664048">
    <property type="component" value="Unassembled WGS sequence"/>
</dbReference>
<evidence type="ECO:0000313" key="6">
    <source>
        <dbReference type="Proteomes" id="UP000664048"/>
    </source>
</evidence>
<protein>
    <submittedName>
        <fullName evidence="2">Uncharacterized protein</fullName>
    </submittedName>
</protein>
<accession>A0A286P691</accession>
<evidence type="ECO:0000313" key="4">
    <source>
        <dbReference type="EMBL" id="MBO1827840.1"/>
    </source>
</evidence>